<organism evidence="2 3">
    <name type="scientific">Forsythia ovata</name>
    <dbReference type="NCBI Taxonomy" id="205694"/>
    <lineage>
        <taxon>Eukaryota</taxon>
        <taxon>Viridiplantae</taxon>
        <taxon>Streptophyta</taxon>
        <taxon>Embryophyta</taxon>
        <taxon>Tracheophyta</taxon>
        <taxon>Spermatophyta</taxon>
        <taxon>Magnoliopsida</taxon>
        <taxon>eudicotyledons</taxon>
        <taxon>Gunneridae</taxon>
        <taxon>Pentapetalae</taxon>
        <taxon>asterids</taxon>
        <taxon>lamiids</taxon>
        <taxon>Lamiales</taxon>
        <taxon>Oleaceae</taxon>
        <taxon>Forsythieae</taxon>
        <taxon>Forsythia</taxon>
    </lineage>
</organism>
<dbReference type="EMBL" id="JBFOLJ010000004">
    <property type="protein sequence ID" value="KAL2545826.1"/>
    <property type="molecule type" value="Genomic_DNA"/>
</dbReference>
<feature type="compositionally biased region" description="Basic and acidic residues" evidence="1">
    <location>
        <begin position="93"/>
        <end position="104"/>
    </location>
</feature>
<accession>A0ABD1W8E5</accession>
<dbReference type="Proteomes" id="UP001604277">
    <property type="component" value="Unassembled WGS sequence"/>
</dbReference>
<evidence type="ECO:0000313" key="3">
    <source>
        <dbReference type="Proteomes" id="UP001604277"/>
    </source>
</evidence>
<feature type="compositionally biased region" description="Basic and acidic residues" evidence="1">
    <location>
        <begin position="114"/>
        <end position="123"/>
    </location>
</feature>
<proteinExistence type="predicted"/>
<keyword evidence="3" id="KW-1185">Reference proteome</keyword>
<gene>
    <name evidence="2" type="ORF">Fot_15059</name>
</gene>
<evidence type="ECO:0000256" key="1">
    <source>
        <dbReference type="SAM" id="MobiDB-lite"/>
    </source>
</evidence>
<feature type="compositionally biased region" description="Polar residues" evidence="1">
    <location>
        <begin position="66"/>
        <end position="82"/>
    </location>
</feature>
<dbReference type="PROSITE" id="PS51257">
    <property type="entry name" value="PROKAR_LIPOPROTEIN"/>
    <property type="match status" value="1"/>
</dbReference>
<protein>
    <submittedName>
        <fullName evidence="2">Uncharacterized protein</fullName>
    </submittedName>
</protein>
<evidence type="ECO:0000313" key="2">
    <source>
        <dbReference type="EMBL" id="KAL2545826.1"/>
    </source>
</evidence>
<comment type="caution">
    <text evidence="2">The sequence shown here is derived from an EMBL/GenBank/DDBJ whole genome shotgun (WGS) entry which is preliminary data.</text>
</comment>
<name>A0ABD1W8E5_9LAMI</name>
<feature type="region of interest" description="Disordered" evidence="1">
    <location>
        <begin position="66"/>
        <end position="123"/>
    </location>
</feature>
<dbReference type="AlphaFoldDB" id="A0ABD1W8E5"/>
<sequence length="123" mass="13833">MAYLKSHHSMFNHATSTSCLIRSTIQWCPMTYDSSSSKVRTYSHCTRVSMQGLCEFLTRATEHSSAIQTTSDPCGCPTSATKVQRHSLGSRPKQRDFENLKHEGDDGEPQPNIARRDRPSTKN</sequence>
<reference evidence="3" key="1">
    <citation type="submission" date="2024-07" db="EMBL/GenBank/DDBJ databases">
        <title>Two chromosome-level genome assemblies of Korean endemic species Abeliophyllum distichum and Forsythia ovata (Oleaceae).</title>
        <authorList>
            <person name="Jang H."/>
        </authorList>
    </citation>
    <scope>NUCLEOTIDE SEQUENCE [LARGE SCALE GENOMIC DNA]</scope>
</reference>